<evidence type="ECO:0000256" key="4">
    <source>
        <dbReference type="ARBA" id="ARBA00022679"/>
    </source>
</evidence>
<dbReference type="EC" id="2.4.-.-" evidence="9"/>
<dbReference type="EMBL" id="JAGVWB010000014">
    <property type="protein sequence ID" value="MBS3058212.1"/>
    <property type="molecule type" value="Genomic_DNA"/>
</dbReference>
<feature type="transmembrane region" description="Helical" evidence="8">
    <location>
        <begin position="305"/>
        <end position="328"/>
    </location>
</feature>
<feature type="transmembrane region" description="Helical" evidence="8">
    <location>
        <begin position="189"/>
        <end position="217"/>
    </location>
</feature>
<feature type="transmembrane region" description="Helical" evidence="8">
    <location>
        <begin position="367"/>
        <end position="386"/>
    </location>
</feature>
<feature type="transmembrane region" description="Helical" evidence="8">
    <location>
        <begin position="164"/>
        <end position="183"/>
    </location>
</feature>
<dbReference type="AlphaFoldDB" id="A0A8T4KX81"/>
<dbReference type="GO" id="GO:0008610">
    <property type="term" value="P:lipid biosynthetic process"/>
    <property type="evidence" value="ECO:0007669"/>
    <property type="project" value="UniProtKB-ARBA"/>
</dbReference>
<dbReference type="InterPro" id="IPR050297">
    <property type="entry name" value="LipidA_mod_glycosyltrf_83"/>
</dbReference>
<evidence type="ECO:0000256" key="5">
    <source>
        <dbReference type="ARBA" id="ARBA00022692"/>
    </source>
</evidence>
<organism evidence="9 10">
    <name type="scientific">Candidatus Iainarchaeum sp</name>
    <dbReference type="NCBI Taxonomy" id="3101447"/>
    <lineage>
        <taxon>Archaea</taxon>
        <taxon>Candidatus Iainarchaeota</taxon>
        <taxon>Candidatus Iainarchaeia</taxon>
        <taxon>Candidatus Iainarchaeales</taxon>
        <taxon>Candidatus Iainarchaeaceae</taxon>
        <taxon>Candidatus Iainarchaeum</taxon>
    </lineage>
</organism>
<evidence type="ECO:0000256" key="2">
    <source>
        <dbReference type="ARBA" id="ARBA00022475"/>
    </source>
</evidence>
<dbReference type="Proteomes" id="UP000680185">
    <property type="component" value="Unassembled WGS sequence"/>
</dbReference>
<keyword evidence="7 8" id="KW-0472">Membrane</keyword>
<dbReference type="PANTHER" id="PTHR33908:SF11">
    <property type="entry name" value="MEMBRANE PROTEIN"/>
    <property type="match status" value="1"/>
</dbReference>
<evidence type="ECO:0000256" key="3">
    <source>
        <dbReference type="ARBA" id="ARBA00022676"/>
    </source>
</evidence>
<sequence>MGKSFGEFFTSSGFRKIDAFILVILFALSFSAYFSFSQPNLITSPDELVLLLSANSLRERNSLNFSNPLNSESGTCVFIPNHFVFKSVDEIYPLVFIGSAFFYAFITSINENFFFWIIPFAGALMVLLVYLISLKLLNSRVFSILAAIVFFSSPIVVRVSTSSYNMALASAFFLAAVFFMLLLQKRAFIIFSGILFSISFFLRQDFLLFLPAMLLFIYLSAKKDWRRNFAHFLAPVVAFALLTLLLNLAYFNDAFFTPYGFSDSNPCIAQGSNGPKQPIEIVARYLFRFNELGPLELFGMIARHFVYFFQSSFAFPLAVFSVIGLLLFFKENKKFFFLVLIVFFIILAFYGNRESVGVFEETLNSSFLRYMVPVFAFFAVCFASLAK</sequence>
<feature type="transmembrane region" description="Helical" evidence="8">
    <location>
        <begin position="139"/>
        <end position="157"/>
    </location>
</feature>
<evidence type="ECO:0000256" key="7">
    <source>
        <dbReference type="ARBA" id="ARBA00023136"/>
    </source>
</evidence>
<accession>A0A8T4KX81</accession>
<keyword evidence="6 8" id="KW-1133">Transmembrane helix</keyword>
<dbReference type="GO" id="GO:0016763">
    <property type="term" value="F:pentosyltransferase activity"/>
    <property type="evidence" value="ECO:0007669"/>
    <property type="project" value="TreeGrafter"/>
</dbReference>
<feature type="transmembrane region" description="Helical" evidence="8">
    <location>
        <begin position="113"/>
        <end position="133"/>
    </location>
</feature>
<dbReference type="GO" id="GO:0005886">
    <property type="term" value="C:plasma membrane"/>
    <property type="evidence" value="ECO:0007669"/>
    <property type="project" value="UniProtKB-SubCell"/>
</dbReference>
<dbReference type="PANTHER" id="PTHR33908">
    <property type="entry name" value="MANNOSYLTRANSFERASE YKCB-RELATED"/>
    <property type="match status" value="1"/>
</dbReference>
<reference evidence="9" key="2">
    <citation type="submission" date="2021-05" db="EMBL/GenBank/DDBJ databases">
        <title>Protein family content uncovers lineage relationships and bacterial pathway maintenance mechanisms in DPANN archaea.</title>
        <authorList>
            <person name="Castelle C.J."/>
            <person name="Meheust R."/>
            <person name="Jaffe A.L."/>
            <person name="Seitz K."/>
            <person name="Gong X."/>
            <person name="Baker B.J."/>
            <person name="Banfield J.F."/>
        </authorList>
    </citation>
    <scope>NUCLEOTIDE SEQUENCE</scope>
    <source>
        <strain evidence="9">RIFCSPLOWO2_01_FULL_43_13</strain>
    </source>
</reference>
<feature type="transmembrane region" description="Helical" evidence="8">
    <location>
        <begin position="229"/>
        <end position="251"/>
    </location>
</feature>
<name>A0A8T4KX81_9ARCH</name>
<keyword evidence="3 9" id="KW-0328">Glycosyltransferase</keyword>
<keyword evidence="2" id="KW-1003">Cell membrane</keyword>
<evidence type="ECO:0000313" key="9">
    <source>
        <dbReference type="EMBL" id="MBS3058212.1"/>
    </source>
</evidence>
<comment type="subcellular location">
    <subcellularLocation>
        <location evidence="1">Cell membrane</location>
        <topology evidence="1">Multi-pass membrane protein</topology>
    </subcellularLocation>
</comment>
<evidence type="ECO:0000256" key="1">
    <source>
        <dbReference type="ARBA" id="ARBA00004651"/>
    </source>
</evidence>
<proteinExistence type="predicted"/>
<feature type="transmembrane region" description="Helical" evidence="8">
    <location>
        <begin position="335"/>
        <end position="352"/>
    </location>
</feature>
<gene>
    <name evidence="9" type="ORF">J4478_02310</name>
</gene>
<protein>
    <submittedName>
        <fullName evidence="9">Glycosyltransferase family 39 protein</fullName>
        <ecNumber evidence="9">2.4.-.-</ecNumber>
    </submittedName>
</protein>
<evidence type="ECO:0000313" key="10">
    <source>
        <dbReference type="Proteomes" id="UP000680185"/>
    </source>
</evidence>
<keyword evidence="5 8" id="KW-0812">Transmembrane</keyword>
<feature type="non-terminal residue" evidence="9">
    <location>
        <position position="387"/>
    </location>
</feature>
<evidence type="ECO:0000256" key="8">
    <source>
        <dbReference type="SAM" id="Phobius"/>
    </source>
</evidence>
<feature type="transmembrane region" description="Helical" evidence="8">
    <location>
        <begin position="20"/>
        <end position="36"/>
    </location>
</feature>
<keyword evidence="4 9" id="KW-0808">Transferase</keyword>
<feature type="transmembrane region" description="Helical" evidence="8">
    <location>
        <begin position="91"/>
        <end position="106"/>
    </location>
</feature>
<reference evidence="9" key="1">
    <citation type="submission" date="2021-03" db="EMBL/GenBank/DDBJ databases">
        <authorList>
            <person name="Jaffe A."/>
        </authorList>
    </citation>
    <scope>NUCLEOTIDE SEQUENCE</scope>
    <source>
        <strain evidence="9">RIFCSPLOWO2_01_FULL_43_13</strain>
    </source>
</reference>
<evidence type="ECO:0000256" key="6">
    <source>
        <dbReference type="ARBA" id="ARBA00022989"/>
    </source>
</evidence>
<comment type="caution">
    <text evidence="9">The sequence shown here is derived from an EMBL/GenBank/DDBJ whole genome shotgun (WGS) entry which is preliminary data.</text>
</comment>